<dbReference type="EMBL" id="SOFY01000061">
    <property type="protein sequence ID" value="TFC44892.1"/>
    <property type="molecule type" value="Genomic_DNA"/>
</dbReference>
<name>A0AAQ2HF14_9MICO</name>
<protein>
    <submittedName>
        <fullName evidence="2">Uncharacterized protein</fullName>
    </submittedName>
</protein>
<feature type="compositionally biased region" description="Basic and acidic residues" evidence="1">
    <location>
        <begin position="1"/>
        <end position="10"/>
    </location>
</feature>
<comment type="caution">
    <text evidence="2">The sequence shown here is derived from an EMBL/GenBank/DDBJ whole genome shotgun (WGS) entry which is preliminary data.</text>
</comment>
<proteinExistence type="predicted"/>
<gene>
    <name evidence="2" type="ORF">E3O49_11340</name>
</gene>
<dbReference type="RefSeq" id="WP_134434722.1">
    <property type="nucleotide sequence ID" value="NZ_SOFY01000061.1"/>
</dbReference>
<organism evidence="2 3">
    <name type="scientific">Cryobacterium shii</name>
    <dbReference type="NCBI Taxonomy" id="1259235"/>
    <lineage>
        <taxon>Bacteria</taxon>
        <taxon>Bacillati</taxon>
        <taxon>Actinomycetota</taxon>
        <taxon>Actinomycetes</taxon>
        <taxon>Micrococcales</taxon>
        <taxon>Microbacteriaceae</taxon>
        <taxon>Cryobacterium</taxon>
    </lineage>
</organism>
<evidence type="ECO:0000256" key="1">
    <source>
        <dbReference type="SAM" id="MobiDB-lite"/>
    </source>
</evidence>
<sequence length="92" mass="10116">MDEAAQREPGPHINSGNQTMGHVKESTEPTAVPRFPEFDGTFDPDLAEIILSEPSRYPATLLHAADKRVNEKTCLQPLAAVAEKGEWFSLPD</sequence>
<dbReference type="AlphaFoldDB" id="A0AAQ2HF14"/>
<evidence type="ECO:0000313" key="3">
    <source>
        <dbReference type="Proteomes" id="UP000297403"/>
    </source>
</evidence>
<accession>A0AAQ2HF14</accession>
<evidence type="ECO:0000313" key="2">
    <source>
        <dbReference type="EMBL" id="TFC44892.1"/>
    </source>
</evidence>
<feature type="region of interest" description="Disordered" evidence="1">
    <location>
        <begin position="1"/>
        <end position="39"/>
    </location>
</feature>
<keyword evidence="3" id="KW-1185">Reference proteome</keyword>
<reference evidence="2 3" key="1">
    <citation type="submission" date="2019-03" db="EMBL/GenBank/DDBJ databases">
        <title>Genomics of glacier-inhabiting Cryobacterium strains.</title>
        <authorList>
            <person name="Liu Q."/>
            <person name="Xin Y.-H."/>
        </authorList>
    </citation>
    <scope>NUCLEOTIDE SEQUENCE [LARGE SCALE GENOMIC DNA]</scope>
    <source>
        <strain evidence="3">TMT1-22</strain>
    </source>
</reference>
<dbReference type="Proteomes" id="UP000297403">
    <property type="component" value="Unassembled WGS sequence"/>
</dbReference>